<keyword evidence="1" id="KW-0472">Membrane</keyword>
<evidence type="ECO:0000313" key="2">
    <source>
        <dbReference type="EMBL" id="MEJ2901082.1"/>
    </source>
</evidence>
<feature type="transmembrane region" description="Helical" evidence="1">
    <location>
        <begin position="110"/>
        <end position="132"/>
    </location>
</feature>
<evidence type="ECO:0000256" key="1">
    <source>
        <dbReference type="SAM" id="Phobius"/>
    </source>
</evidence>
<sequence>MKKKILWILFGFFSIIIGLYPLKYFLINGKVGIMNDKPEWLLNNLVWYIAFYIHIIFGGVALLVGWLQFSSKLRSRNIKVHRLTGKIYVVSALFSSLSGFYIALFSDGGFWASLGFSCLGIIWFCTTLIAYLTVRKQQIGKHQLLMIYSYAACFAAVTLRIWLPILILVIGIYDTSYIIVAWLSWIPNLLVAYLITTKLTQKTIPKKSAKFLGNGLSTKFYPNFSKTLKK</sequence>
<name>A0ABU8NHT3_9SPHI</name>
<dbReference type="EMBL" id="JBBEUB010000001">
    <property type="protein sequence ID" value="MEJ2901082.1"/>
    <property type="molecule type" value="Genomic_DNA"/>
</dbReference>
<keyword evidence="3" id="KW-1185">Reference proteome</keyword>
<keyword evidence="1" id="KW-1133">Transmembrane helix</keyword>
<feature type="transmembrane region" description="Helical" evidence="1">
    <location>
        <begin position="176"/>
        <end position="196"/>
    </location>
</feature>
<feature type="transmembrane region" description="Helical" evidence="1">
    <location>
        <begin position="7"/>
        <end position="26"/>
    </location>
</feature>
<dbReference type="Pfam" id="PF10067">
    <property type="entry name" value="DUF2306"/>
    <property type="match status" value="1"/>
</dbReference>
<dbReference type="Proteomes" id="UP001378956">
    <property type="component" value="Unassembled WGS sequence"/>
</dbReference>
<comment type="caution">
    <text evidence="2">The sequence shown here is derived from an EMBL/GenBank/DDBJ whole genome shotgun (WGS) entry which is preliminary data.</text>
</comment>
<feature type="transmembrane region" description="Helical" evidence="1">
    <location>
        <begin position="46"/>
        <end position="67"/>
    </location>
</feature>
<feature type="transmembrane region" description="Helical" evidence="1">
    <location>
        <begin position="87"/>
        <end position="104"/>
    </location>
</feature>
<feature type="transmembrane region" description="Helical" evidence="1">
    <location>
        <begin position="144"/>
        <end position="170"/>
    </location>
</feature>
<keyword evidence="1" id="KW-0812">Transmembrane</keyword>
<gene>
    <name evidence="2" type="ORF">WAE58_01520</name>
</gene>
<dbReference type="InterPro" id="IPR018750">
    <property type="entry name" value="DUF2306_membrane"/>
</dbReference>
<dbReference type="RefSeq" id="WP_337714954.1">
    <property type="nucleotide sequence ID" value="NZ_JBBEUB010000001.1"/>
</dbReference>
<protein>
    <submittedName>
        <fullName evidence="2">DUF2306 domain-containing protein</fullName>
    </submittedName>
</protein>
<reference evidence="2 3" key="1">
    <citation type="submission" date="2024-03" db="EMBL/GenBank/DDBJ databases">
        <title>Sequence of Lycoming College Course Isolates.</title>
        <authorList>
            <person name="Plotts O."/>
            <person name="Newman J."/>
        </authorList>
    </citation>
    <scope>NUCLEOTIDE SEQUENCE [LARGE SCALE GENOMIC DNA]</scope>
    <source>
        <strain evidence="2 3">CJB-3</strain>
    </source>
</reference>
<accession>A0ABU8NHT3</accession>
<proteinExistence type="predicted"/>
<evidence type="ECO:0000313" key="3">
    <source>
        <dbReference type="Proteomes" id="UP001378956"/>
    </source>
</evidence>
<organism evidence="2 3">
    <name type="scientific">Pedobacter panaciterrae</name>
    <dbReference type="NCBI Taxonomy" id="363849"/>
    <lineage>
        <taxon>Bacteria</taxon>
        <taxon>Pseudomonadati</taxon>
        <taxon>Bacteroidota</taxon>
        <taxon>Sphingobacteriia</taxon>
        <taxon>Sphingobacteriales</taxon>
        <taxon>Sphingobacteriaceae</taxon>
        <taxon>Pedobacter</taxon>
    </lineage>
</organism>